<dbReference type="EMBL" id="CAJVQC010173997">
    <property type="protein sequence ID" value="CAG8851059.1"/>
    <property type="molecule type" value="Genomic_DNA"/>
</dbReference>
<evidence type="ECO:0000313" key="2">
    <source>
        <dbReference type="Proteomes" id="UP000789920"/>
    </source>
</evidence>
<feature type="non-terminal residue" evidence="1">
    <location>
        <position position="1"/>
    </location>
</feature>
<feature type="non-terminal residue" evidence="1">
    <location>
        <position position="40"/>
    </location>
</feature>
<reference evidence="1" key="1">
    <citation type="submission" date="2021-06" db="EMBL/GenBank/DDBJ databases">
        <authorList>
            <person name="Kallberg Y."/>
            <person name="Tangrot J."/>
            <person name="Rosling A."/>
        </authorList>
    </citation>
    <scope>NUCLEOTIDE SEQUENCE</scope>
    <source>
        <strain evidence="1">MA461A</strain>
    </source>
</reference>
<keyword evidence="2" id="KW-1185">Reference proteome</keyword>
<comment type="caution">
    <text evidence="1">The sequence shown here is derived from an EMBL/GenBank/DDBJ whole genome shotgun (WGS) entry which is preliminary data.</text>
</comment>
<protein>
    <submittedName>
        <fullName evidence="1">21808_t:CDS:1</fullName>
    </submittedName>
</protein>
<dbReference type="Proteomes" id="UP000789920">
    <property type="component" value="Unassembled WGS sequence"/>
</dbReference>
<accession>A0ACA9SZ14</accession>
<gene>
    <name evidence="1" type="ORF">RPERSI_LOCUS36386</name>
</gene>
<sequence length="40" mass="4611">KPKVKLVREDLMAVRKKRQSNMTKKTEEKLGEAAAKDILK</sequence>
<evidence type="ECO:0000313" key="1">
    <source>
        <dbReference type="EMBL" id="CAG8851059.1"/>
    </source>
</evidence>
<proteinExistence type="predicted"/>
<organism evidence="1 2">
    <name type="scientific">Racocetra persica</name>
    <dbReference type="NCBI Taxonomy" id="160502"/>
    <lineage>
        <taxon>Eukaryota</taxon>
        <taxon>Fungi</taxon>
        <taxon>Fungi incertae sedis</taxon>
        <taxon>Mucoromycota</taxon>
        <taxon>Glomeromycotina</taxon>
        <taxon>Glomeromycetes</taxon>
        <taxon>Diversisporales</taxon>
        <taxon>Gigasporaceae</taxon>
        <taxon>Racocetra</taxon>
    </lineage>
</organism>
<name>A0ACA9SZ14_9GLOM</name>